<name>A0ABP1PUJ0_9HEXA</name>
<feature type="region of interest" description="Disordered" evidence="1">
    <location>
        <begin position="155"/>
        <end position="174"/>
    </location>
</feature>
<proteinExistence type="predicted"/>
<dbReference type="Proteomes" id="UP001642540">
    <property type="component" value="Unassembled WGS sequence"/>
</dbReference>
<keyword evidence="4" id="KW-1185">Reference proteome</keyword>
<evidence type="ECO:0000313" key="4">
    <source>
        <dbReference type="Proteomes" id="UP001642540"/>
    </source>
</evidence>
<evidence type="ECO:0000256" key="1">
    <source>
        <dbReference type="SAM" id="MobiDB-lite"/>
    </source>
</evidence>
<sequence length="589" mass="66946">MNQAVSTASNCIFNVTPYNNHEDKHFGDDAIPQLDEVTAGRALEDTIIGSAMGLNYESDKDEGNGANFRTNERRILDSGNEFVVDSNNGMDMDIINDRCAVSRQTVRAKKGLNVDYELLLILAVVFLPLGIADYLQDKKFARRLRRVRLLIPPPPTTCRANEPQTPPPEYEPPPPYSECRIDVAKVSIDKLIAESKSNYSMSRDNVGVWMNPPAHDDVLTNEDNLIEIIKCVGSTYGTILWSQPLRMPKMGSGSDITNNSLLLFPVIAARHNKFVSALNNTTLDNNALNRKTTTTGLKTNKPINVIVSFDVLATPIHDAPKLHKYMELHNLTDDNMTMEALNTRSLDGAIVLADFANKLYNGTVDTLLLLDEDYLHGETYYKAKDKEVYLEETLYSVKWAISTLTNQLGAREYKLGVLLPYQFFYDDGDQNLETSGIKIEILMNVDVIMVATIDDDGVNNHLVEHSNIVKIIEASDSVLRKLKLNVTIIPVVFCNNRSPFYQNGFVDYERFECWQHMNNWAVKNNRKIIMYEALDNRFDRFQDLGWWTIKSFPTSSEDGPRKLTQHNFLVKADSFKREDWKLEYMLNED</sequence>
<keyword evidence="2" id="KW-1133">Transmembrane helix</keyword>
<accession>A0ABP1PUJ0</accession>
<gene>
    <name evidence="3" type="ORF">ODALV1_LOCUS3976</name>
</gene>
<feature type="transmembrane region" description="Helical" evidence="2">
    <location>
        <begin position="118"/>
        <end position="135"/>
    </location>
</feature>
<evidence type="ECO:0000256" key="2">
    <source>
        <dbReference type="SAM" id="Phobius"/>
    </source>
</evidence>
<comment type="caution">
    <text evidence="3">The sequence shown here is derived from an EMBL/GenBank/DDBJ whole genome shotgun (WGS) entry which is preliminary data.</text>
</comment>
<organism evidence="3 4">
    <name type="scientific">Orchesella dallaii</name>
    <dbReference type="NCBI Taxonomy" id="48710"/>
    <lineage>
        <taxon>Eukaryota</taxon>
        <taxon>Metazoa</taxon>
        <taxon>Ecdysozoa</taxon>
        <taxon>Arthropoda</taxon>
        <taxon>Hexapoda</taxon>
        <taxon>Collembola</taxon>
        <taxon>Entomobryomorpha</taxon>
        <taxon>Entomobryoidea</taxon>
        <taxon>Orchesellidae</taxon>
        <taxon>Orchesellinae</taxon>
        <taxon>Orchesella</taxon>
    </lineage>
</organism>
<keyword evidence="2" id="KW-0812">Transmembrane</keyword>
<evidence type="ECO:0000313" key="3">
    <source>
        <dbReference type="EMBL" id="CAL8077999.1"/>
    </source>
</evidence>
<protein>
    <submittedName>
        <fullName evidence="3">Uncharacterized protein</fullName>
    </submittedName>
</protein>
<keyword evidence="2" id="KW-0472">Membrane</keyword>
<dbReference type="EMBL" id="CAXLJM020000013">
    <property type="protein sequence ID" value="CAL8077999.1"/>
    <property type="molecule type" value="Genomic_DNA"/>
</dbReference>
<reference evidence="3 4" key="1">
    <citation type="submission" date="2024-08" db="EMBL/GenBank/DDBJ databases">
        <authorList>
            <person name="Cucini C."/>
            <person name="Frati F."/>
        </authorList>
    </citation>
    <scope>NUCLEOTIDE SEQUENCE [LARGE SCALE GENOMIC DNA]</scope>
</reference>
<feature type="compositionally biased region" description="Pro residues" evidence="1">
    <location>
        <begin position="164"/>
        <end position="174"/>
    </location>
</feature>